<dbReference type="InterPro" id="IPR000184">
    <property type="entry name" value="Bac_surfAg_D15"/>
</dbReference>
<keyword evidence="3" id="KW-0732">Signal</keyword>
<evidence type="ECO:0000313" key="5">
    <source>
        <dbReference type="EMBL" id="HJG88032.1"/>
    </source>
</evidence>
<protein>
    <submittedName>
        <fullName evidence="5">Outer membrane protein assembly factor</fullName>
    </submittedName>
</protein>
<dbReference type="GO" id="GO:0019867">
    <property type="term" value="C:outer membrane"/>
    <property type="evidence" value="ECO:0007669"/>
    <property type="project" value="InterPro"/>
</dbReference>
<proteinExistence type="predicted"/>
<sequence length="401" mass="45571">MKLFVRHSLLCLGFLAAGTLCSTKAQVTTGNDNTTAIASIDTLLSPEPAPKKLNLFQKVINYFNESNEPRPEKKFDFGIIGGPHYSSTTKLGLGIVASGTYRTRRDSLTQLSNVSLYGDATTTGFLLIGVKGNNLFPENKYRIDYDFYLYTFPSDFWGIGYDNGNNNANKSSYNRLETILLANWLARFHRNLYGGISTGFNWVKGSRFTKPELLNGEPHEVISTSVGLVLTYDSRDFIPNAARGIYLNVNQRFFPRFLGNKNPFTRTAFVFDAYQRLWKGAILAFDLHGEFNYGDVPWNMLASLGGSTRMRGYYEGRYRDKNLIETQLELRQHIWRRNGIAVWVGAGNIFPSFSGFKWSHTLPNYGIGYRWEFKNRVNLRLDYGFGKKGQSGFLFNINEAF</sequence>
<dbReference type="Proteomes" id="UP000757103">
    <property type="component" value="Unassembled WGS sequence"/>
</dbReference>
<evidence type="ECO:0000313" key="6">
    <source>
        <dbReference type="Proteomes" id="UP000757103"/>
    </source>
</evidence>
<organism evidence="5 6">
    <name type="scientific">Barnesiella viscericola</name>
    <dbReference type="NCBI Taxonomy" id="397865"/>
    <lineage>
        <taxon>Bacteria</taxon>
        <taxon>Pseudomonadati</taxon>
        <taxon>Bacteroidota</taxon>
        <taxon>Bacteroidia</taxon>
        <taxon>Bacteroidales</taxon>
        <taxon>Barnesiellaceae</taxon>
        <taxon>Barnesiella</taxon>
    </lineage>
</organism>
<gene>
    <name evidence="5" type="ORF">K8U91_00955</name>
</gene>
<comment type="subcellular location">
    <subcellularLocation>
        <location evidence="1">Membrane</location>
    </subcellularLocation>
</comment>
<feature type="chain" id="PRO_5037034167" evidence="3">
    <location>
        <begin position="26"/>
        <end position="401"/>
    </location>
</feature>
<evidence type="ECO:0000256" key="1">
    <source>
        <dbReference type="ARBA" id="ARBA00004370"/>
    </source>
</evidence>
<reference evidence="5" key="2">
    <citation type="submission" date="2021-09" db="EMBL/GenBank/DDBJ databases">
        <authorList>
            <person name="Gilroy R."/>
        </authorList>
    </citation>
    <scope>NUCLEOTIDE SEQUENCE</scope>
    <source>
        <strain evidence="5">CHK121-7720</strain>
    </source>
</reference>
<name>A0A921MP75_9BACT</name>
<keyword evidence="2" id="KW-0472">Membrane</keyword>
<dbReference type="Pfam" id="PF01103">
    <property type="entry name" value="Omp85"/>
    <property type="match status" value="1"/>
</dbReference>
<accession>A0A921MP75</accession>
<evidence type="ECO:0000259" key="4">
    <source>
        <dbReference type="Pfam" id="PF01103"/>
    </source>
</evidence>
<evidence type="ECO:0000256" key="2">
    <source>
        <dbReference type="ARBA" id="ARBA00023136"/>
    </source>
</evidence>
<dbReference type="RefSeq" id="WP_273305137.1">
    <property type="nucleotide sequence ID" value="NZ_DYUD01000006.1"/>
</dbReference>
<feature type="domain" description="Bacterial surface antigen (D15)" evidence="4">
    <location>
        <begin position="142"/>
        <end position="401"/>
    </location>
</feature>
<dbReference type="EMBL" id="DYUD01000006">
    <property type="protein sequence ID" value="HJG88032.1"/>
    <property type="molecule type" value="Genomic_DNA"/>
</dbReference>
<evidence type="ECO:0000256" key="3">
    <source>
        <dbReference type="SAM" id="SignalP"/>
    </source>
</evidence>
<comment type="caution">
    <text evidence="5">The sequence shown here is derived from an EMBL/GenBank/DDBJ whole genome shotgun (WGS) entry which is preliminary data.</text>
</comment>
<dbReference type="AlphaFoldDB" id="A0A921MP75"/>
<dbReference type="Gene3D" id="2.40.160.50">
    <property type="entry name" value="membrane protein fhac: a member of the omp85/tpsb transporter family"/>
    <property type="match status" value="1"/>
</dbReference>
<reference evidence="5" key="1">
    <citation type="journal article" date="2021" name="PeerJ">
        <title>Extensive microbial diversity within the chicken gut microbiome revealed by metagenomics and culture.</title>
        <authorList>
            <person name="Gilroy R."/>
            <person name="Ravi A."/>
            <person name="Getino M."/>
            <person name="Pursley I."/>
            <person name="Horton D.L."/>
            <person name="Alikhan N.F."/>
            <person name="Baker D."/>
            <person name="Gharbi K."/>
            <person name="Hall N."/>
            <person name="Watson M."/>
            <person name="Adriaenssens E.M."/>
            <person name="Foster-Nyarko E."/>
            <person name="Jarju S."/>
            <person name="Secka A."/>
            <person name="Antonio M."/>
            <person name="Oren A."/>
            <person name="Chaudhuri R.R."/>
            <person name="La Ragione R."/>
            <person name="Hildebrand F."/>
            <person name="Pallen M.J."/>
        </authorList>
    </citation>
    <scope>NUCLEOTIDE SEQUENCE</scope>
    <source>
        <strain evidence="5">CHK121-7720</strain>
    </source>
</reference>
<feature type="signal peptide" evidence="3">
    <location>
        <begin position="1"/>
        <end position="25"/>
    </location>
</feature>